<dbReference type="CDD" id="cd03467">
    <property type="entry name" value="Rieske"/>
    <property type="match status" value="1"/>
</dbReference>
<dbReference type="GO" id="GO:0016705">
    <property type="term" value="F:oxidoreductase activity, acting on paired donors, with incorporation or reduction of molecular oxygen"/>
    <property type="evidence" value="ECO:0007669"/>
    <property type="project" value="UniProtKB-ARBA"/>
</dbReference>
<keyword evidence="1" id="KW-0001">2Fe-2S</keyword>
<dbReference type="Pfam" id="PF00355">
    <property type="entry name" value="Rieske"/>
    <property type="match status" value="1"/>
</dbReference>
<keyword evidence="3" id="KW-0408">Iron</keyword>
<evidence type="ECO:0000313" key="10">
    <source>
        <dbReference type="EMBL" id="KAB2366697.1"/>
    </source>
</evidence>
<feature type="compositionally biased region" description="Basic residues" evidence="7">
    <location>
        <begin position="304"/>
        <end position="314"/>
    </location>
</feature>
<keyword evidence="4" id="KW-0411">Iron-sulfur</keyword>
<keyword evidence="8" id="KW-0472">Membrane</keyword>
<dbReference type="GO" id="GO:0004497">
    <property type="term" value="F:monooxygenase activity"/>
    <property type="evidence" value="ECO:0007669"/>
    <property type="project" value="UniProtKB-ARBA"/>
</dbReference>
<organism evidence="10 11">
    <name type="scientific">Actinomadura montaniterrae</name>
    <dbReference type="NCBI Taxonomy" id="1803903"/>
    <lineage>
        <taxon>Bacteria</taxon>
        <taxon>Bacillati</taxon>
        <taxon>Actinomycetota</taxon>
        <taxon>Actinomycetes</taxon>
        <taxon>Streptosporangiales</taxon>
        <taxon>Thermomonosporaceae</taxon>
        <taxon>Actinomadura</taxon>
    </lineage>
</organism>
<feature type="region of interest" description="Disordered" evidence="7">
    <location>
        <begin position="272"/>
        <end position="314"/>
    </location>
</feature>
<dbReference type="PANTHER" id="PTHR21496">
    <property type="entry name" value="FERREDOXIN-RELATED"/>
    <property type="match status" value="1"/>
</dbReference>
<evidence type="ECO:0000256" key="7">
    <source>
        <dbReference type="SAM" id="MobiDB-lite"/>
    </source>
</evidence>
<dbReference type="InterPro" id="IPR036922">
    <property type="entry name" value="Rieske_2Fe-2S_sf"/>
</dbReference>
<keyword evidence="11" id="KW-1185">Reference proteome</keyword>
<evidence type="ECO:0000256" key="8">
    <source>
        <dbReference type="SAM" id="Phobius"/>
    </source>
</evidence>
<comment type="similarity">
    <text evidence="6">Belongs to the bacterial ring-hydroxylating dioxygenase ferredoxin component family.</text>
</comment>
<comment type="caution">
    <text evidence="10">The sequence shown here is derived from an EMBL/GenBank/DDBJ whole genome shotgun (WGS) entry which is preliminary data.</text>
</comment>
<keyword evidence="8" id="KW-1133">Transmembrane helix</keyword>
<evidence type="ECO:0000256" key="3">
    <source>
        <dbReference type="ARBA" id="ARBA00023004"/>
    </source>
</evidence>
<evidence type="ECO:0000256" key="4">
    <source>
        <dbReference type="ARBA" id="ARBA00023014"/>
    </source>
</evidence>
<evidence type="ECO:0000256" key="5">
    <source>
        <dbReference type="ARBA" id="ARBA00034078"/>
    </source>
</evidence>
<feature type="domain" description="Rieske" evidence="9">
    <location>
        <begin position="183"/>
        <end position="279"/>
    </location>
</feature>
<dbReference type="Pfam" id="PF09990">
    <property type="entry name" value="DUF2231"/>
    <property type="match status" value="1"/>
</dbReference>
<evidence type="ECO:0000256" key="6">
    <source>
        <dbReference type="ARBA" id="ARBA00038001"/>
    </source>
</evidence>
<dbReference type="InterPro" id="IPR017941">
    <property type="entry name" value="Rieske_2Fe-2S"/>
</dbReference>
<dbReference type="AlphaFoldDB" id="A0A6L3VP06"/>
<evidence type="ECO:0000256" key="1">
    <source>
        <dbReference type="ARBA" id="ARBA00022714"/>
    </source>
</evidence>
<dbReference type="GO" id="GO:0051537">
    <property type="term" value="F:2 iron, 2 sulfur cluster binding"/>
    <property type="evidence" value="ECO:0007669"/>
    <property type="project" value="UniProtKB-KW"/>
</dbReference>
<reference evidence="10 11" key="1">
    <citation type="submission" date="2019-09" db="EMBL/GenBank/DDBJ databases">
        <title>Actinomadura physcomitrii sp. nov., a novel actinomycete isolated from moss [Physcomitrium sphaericum (Ludw) Fuernr].</title>
        <authorList>
            <person name="Liu C."/>
            <person name="Zhuang X."/>
        </authorList>
    </citation>
    <scope>NUCLEOTIDE SEQUENCE [LARGE SCALE GENOMIC DNA]</scope>
    <source>
        <strain evidence="10 11">CYP1-1B</strain>
    </source>
</reference>
<accession>A0A6L3VP06</accession>
<feature type="transmembrane region" description="Helical" evidence="8">
    <location>
        <begin position="144"/>
        <end position="165"/>
    </location>
</feature>
<dbReference type="OrthoDB" id="9795104at2"/>
<evidence type="ECO:0000256" key="2">
    <source>
        <dbReference type="ARBA" id="ARBA00022723"/>
    </source>
</evidence>
<keyword evidence="2" id="KW-0479">Metal-binding</keyword>
<dbReference type="Proteomes" id="UP000483004">
    <property type="component" value="Unassembled WGS sequence"/>
</dbReference>
<dbReference type="EMBL" id="WBMR01000193">
    <property type="protein sequence ID" value="KAB2366697.1"/>
    <property type="molecule type" value="Genomic_DNA"/>
</dbReference>
<dbReference type="PANTHER" id="PTHR21496:SF0">
    <property type="entry name" value="RIESKE DOMAIN-CONTAINING PROTEIN"/>
    <property type="match status" value="1"/>
</dbReference>
<name>A0A6L3VP06_9ACTN</name>
<proteinExistence type="inferred from homology"/>
<dbReference type="GO" id="GO:0046872">
    <property type="term" value="F:metal ion binding"/>
    <property type="evidence" value="ECO:0007669"/>
    <property type="project" value="UniProtKB-KW"/>
</dbReference>
<protein>
    <submittedName>
        <fullName evidence="10">Rieske 2Fe-2S domain-containing protein</fullName>
    </submittedName>
</protein>
<keyword evidence="8" id="KW-0812">Transmembrane</keyword>
<dbReference type="SUPFAM" id="SSF50022">
    <property type="entry name" value="ISP domain"/>
    <property type="match status" value="1"/>
</dbReference>
<dbReference type="PROSITE" id="PS51296">
    <property type="entry name" value="RIESKE"/>
    <property type="match status" value="1"/>
</dbReference>
<evidence type="ECO:0000313" key="11">
    <source>
        <dbReference type="Proteomes" id="UP000483004"/>
    </source>
</evidence>
<dbReference type="InterPro" id="IPR019251">
    <property type="entry name" value="DUF2231_TM"/>
</dbReference>
<sequence length="314" mass="33306">MSMPHRMVRRLEQAEVLDKVAGPLSSAVQRVVRPRIVRNLLSGTYLGHPLHPPLTDVAVGAWSMSTLLDAAGGPDAETAADLLAITGVAAAVPTALSGLNDWADTLGAERRVGMVHAAANTMALALYGSSIAMRARGDRRAGKALGLAGFAVLGFSAYLGGHLSFVRGVNVNRTAWQEGPQDWTPVLGEDELPDSEHRTVEADGVRIMLYRADREIYALAATCTHMGGPLDEGTIADGCVTCPWHDSTFRLSDGGIVRGPASTPEPRFEARVRDGRIEVRVPPAGAPARKGEGAHAGPSERMGRAARRRMARVS</sequence>
<gene>
    <name evidence="10" type="ORF">F9B16_39425</name>
</gene>
<dbReference type="Gene3D" id="2.102.10.10">
    <property type="entry name" value="Rieske [2Fe-2S] iron-sulphur domain"/>
    <property type="match status" value="1"/>
</dbReference>
<comment type="cofactor">
    <cofactor evidence="5">
        <name>[2Fe-2S] cluster</name>
        <dbReference type="ChEBI" id="CHEBI:190135"/>
    </cofactor>
</comment>
<evidence type="ECO:0000259" key="9">
    <source>
        <dbReference type="PROSITE" id="PS51296"/>
    </source>
</evidence>